<evidence type="ECO:0000259" key="3">
    <source>
        <dbReference type="SMART" id="SM00849"/>
    </source>
</evidence>
<name>A0A1E3XIM8_9BACT</name>
<protein>
    <recommendedName>
        <fullName evidence="2">UPF0173 metal-dependent hydrolase SCARUB_00024</fullName>
    </recommendedName>
</protein>
<accession>A0A1E3XIM8</accession>
<dbReference type="InterPro" id="IPR050114">
    <property type="entry name" value="UPF0173_UPF0282_UlaG_hydrolase"/>
</dbReference>
<proteinExistence type="inferred from homology"/>
<gene>
    <name evidence="4" type="ORF">SCARUB_00024</name>
</gene>
<dbReference type="InterPro" id="IPR036866">
    <property type="entry name" value="RibonucZ/Hydroxyglut_hydro"/>
</dbReference>
<dbReference type="EMBL" id="MAYW01000001">
    <property type="protein sequence ID" value="ODS34764.1"/>
    <property type="molecule type" value="Genomic_DNA"/>
</dbReference>
<organism evidence="4 5">
    <name type="scientific">Candidatus Scalindua rubra</name>
    <dbReference type="NCBI Taxonomy" id="1872076"/>
    <lineage>
        <taxon>Bacteria</taxon>
        <taxon>Pseudomonadati</taxon>
        <taxon>Planctomycetota</taxon>
        <taxon>Candidatus Brocadiia</taxon>
        <taxon>Candidatus Brocadiales</taxon>
        <taxon>Candidatus Scalinduaceae</taxon>
        <taxon>Candidatus Scalindua</taxon>
    </lineage>
</organism>
<dbReference type="Proteomes" id="UP000094056">
    <property type="component" value="Unassembled WGS sequence"/>
</dbReference>
<dbReference type="AlphaFoldDB" id="A0A1E3XIM8"/>
<dbReference type="SMART" id="SM00849">
    <property type="entry name" value="Lactamase_B"/>
    <property type="match status" value="1"/>
</dbReference>
<dbReference type="InterPro" id="IPR022877">
    <property type="entry name" value="UPF0173"/>
</dbReference>
<keyword evidence="1 2" id="KW-0378">Hydrolase</keyword>
<evidence type="ECO:0000313" key="5">
    <source>
        <dbReference type="Proteomes" id="UP000094056"/>
    </source>
</evidence>
<dbReference type="Gene3D" id="3.60.15.10">
    <property type="entry name" value="Ribonuclease Z/Hydroxyacylglutathione hydrolase-like"/>
    <property type="match status" value="1"/>
</dbReference>
<dbReference type="SUPFAM" id="SSF56281">
    <property type="entry name" value="Metallo-hydrolase/oxidoreductase"/>
    <property type="match status" value="1"/>
</dbReference>
<sequence length="218" mass="23700">MVKVTFLGHSAVCIEGLKTIYIDPFLNENPVAEISLDQINTADIVVVTHNHADHIGDAYEICKRTGAVLVGIHEIAVDAENAGIQAEGMNIGGTINIESVIINMVNAEHSSLSGHATGVVIEIEDVTIYHTGDTGLFGDMCIIGEFFDIDLALLPIGDRYTMGIRSAVKAVEYLKPKKVIPIHYNTFPIIQADPNEFKSLVENMAEVLILKPGEYVEL</sequence>
<dbReference type="InterPro" id="IPR001279">
    <property type="entry name" value="Metallo-B-lactamas"/>
</dbReference>
<dbReference type="NCBIfam" id="NF001911">
    <property type="entry name" value="PRK00685.1"/>
    <property type="match status" value="1"/>
</dbReference>
<dbReference type="PANTHER" id="PTHR43546:SF3">
    <property type="entry name" value="UPF0173 METAL-DEPENDENT HYDROLASE MJ1163"/>
    <property type="match status" value="1"/>
</dbReference>
<reference evidence="4 5" key="1">
    <citation type="submission" date="2016-07" db="EMBL/GenBank/DDBJ databases">
        <title>Draft genome of Scalindua rubra, obtained from a brine-seawater interface in the Red Sea, sheds light on salt adaptation in anammox bacteria.</title>
        <authorList>
            <person name="Speth D.R."/>
            <person name="Lagkouvardos I."/>
            <person name="Wang Y."/>
            <person name="Qian P.-Y."/>
            <person name="Dutilh B.E."/>
            <person name="Jetten M.S."/>
        </authorList>
    </citation>
    <scope>NUCLEOTIDE SEQUENCE [LARGE SCALE GENOMIC DNA]</scope>
    <source>
        <strain evidence="4">BSI-1</strain>
    </source>
</reference>
<dbReference type="GO" id="GO:0016787">
    <property type="term" value="F:hydrolase activity"/>
    <property type="evidence" value="ECO:0007669"/>
    <property type="project" value="UniProtKB-UniRule"/>
</dbReference>
<dbReference type="HAMAP" id="MF_00457">
    <property type="entry name" value="UPF0173"/>
    <property type="match status" value="1"/>
</dbReference>
<evidence type="ECO:0000313" key="4">
    <source>
        <dbReference type="EMBL" id="ODS34764.1"/>
    </source>
</evidence>
<feature type="domain" description="Metallo-beta-lactamase" evidence="3">
    <location>
        <begin position="8"/>
        <end position="183"/>
    </location>
</feature>
<comment type="caution">
    <text evidence="4">The sequence shown here is derived from an EMBL/GenBank/DDBJ whole genome shotgun (WGS) entry which is preliminary data.</text>
</comment>
<comment type="similarity">
    <text evidence="2">Belongs to the UPF0173 family.</text>
</comment>
<dbReference type="Pfam" id="PF12706">
    <property type="entry name" value="Lactamase_B_2"/>
    <property type="match status" value="1"/>
</dbReference>
<evidence type="ECO:0000256" key="1">
    <source>
        <dbReference type="ARBA" id="ARBA00022801"/>
    </source>
</evidence>
<evidence type="ECO:0000256" key="2">
    <source>
        <dbReference type="HAMAP-Rule" id="MF_00457"/>
    </source>
</evidence>
<dbReference type="PANTHER" id="PTHR43546">
    <property type="entry name" value="UPF0173 METAL-DEPENDENT HYDROLASE MJ1163-RELATED"/>
    <property type="match status" value="1"/>
</dbReference>